<accession>A0A8B8C009</accession>
<feature type="transmembrane region" description="Helical" evidence="5">
    <location>
        <begin position="98"/>
        <end position="117"/>
    </location>
</feature>
<dbReference type="RefSeq" id="XP_022308434.1">
    <property type="nucleotide sequence ID" value="XM_022452726.1"/>
</dbReference>
<keyword evidence="7" id="KW-1185">Reference proteome</keyword>
<dbReference type="KEGG" id="cvn:111114436"/>
<dbReference type="OrthoDB" id="6193243at2759"/>
<feature type="transmembrane region" description="Helical" evidence="5">
    <location>
        <begin position="137"/>
        <end position="161"/>
    </location>
</feature>
<evidence type="ECO:0000256" key="1">
    <source>
        <dbReference type="ARBA" id="ARBA00004370"/>
    </source>
</evidence>
<evidence type="ECO:0000313" key="8">
    <source>
        <dbReference type="RefSeq" id="XP_022308434.1"/>
    </source>
</evidence>
<feature type="domain" description="G-protein coupled receptors family 1 profile" evidence="6">
    <location>
        <begin position="78"/>
        <end position="335"/>
    </location>
</feature>
<keyword evidence="2 5" id="KW-0812">Transmembrane</keyword>
<evidence type="ECO:0000256" key="2">
    <source>
        <dbReference type="ARBA" id="ARBA00022692"/>
    </source>
</evidence>
<dbReference type="SUPFAM" id="SSF81321">
    <property type="entry name" value="Family A G protein-coupled receptor-like"/>
    <property type="match status" value="1"/>
</dbReference>
<dbReference type="PANTHER" id="PTHR46641:SF2">
    <property type="entry name" value="FMRFAMIDE RECEPTOR"/>
    <property type="match status" value="1"/>
</dbReference>
<dbReference type="AlphaFoldDB" id="A0A8B8C009"/>
<sequence length="379" mass="43361">MNSSDKLLNNSMDDSFVGEMNISENFLLRTNNSENFILGMNNSVNFVKVNEAVHVVHQFHKIVSCVFGSVFGIMGITGNLISCYAWRNQKMNSPSSNLLMTLKSLNDVIVCLLYLTIEPLPLILPNIVQSFAYGLYFSFLGLPLFSLFTYASNWMMVLVTADKFFKICRSDIIKKPVVKIKFPFVVIFLYFLCLLMGIPNFFKVKKMLKLLSVQHESGFSPIPLGGFVWFDVWEIWIHCWFLMALPILVTTVASLLIVKRIKQKKSKYGRISQLNNTTTGTILKTVNFFNFRIAVQCIAQCIILAFVSDKRISHELVWVMKVGKILNCSVNVFIYSKYNLPFRHAVTGIFHRKTRVGVLSNPRKDTECHQVQTELITKI</sequence>
<dbReference type="PANTHER" id="PTHR46641">
    <property type="entry name" value="FMRFAMIDE RECEPTOR-RELATED"/>
    <property type="match status" value="1"/>
</dbReference>
<dbReference type="InterPro" id="IPR017452">
    <property type="entry name" value="GPCR_Rhodpsn_7TM"/>
</dbReference>
<dbReference type="PROSITE" id="PS50262">
    <property type="entry name" value="G_PROTEIN_RECEP_F1_2"/>
    <property type="match status" value="1"/>
</dbReference>
<feature type="transmembrane region" description="Helical" evidence="5">
    <location>
        <begin position="182"/>
        <end position="202"/>
    </location>
</feature>
<dbReference type="Gene3D" id="1.20.1070.10">
    <property type="entry name" value="Rhodopsin 7-helix transmembrane proteins"/>
    <property type="match status" value="1"/>
</dbReference>
<evidence type="ECO:0000259" key="6">
    <source>
        <dbReference type="PROSITE" id="PS50262"/>
    </source>
</evidence>
<proteinExistence type="predicted"/>
<dbReference type="InterPro" id="IPR052954">
    <property type="entry name" value="GPCR-Ligand_Int"/>
</dbReference>
<reference evidence="8" key="1">
    <citation type="submission" date="2025-08" db="UniProtKB">
        <authorList>
            <consortium name="RefSeq"/>
        </authorList>
    </citation>
    <scope>IDENTIFICATION</scope>
    <source>
        <tissue evidence="8">Whole sample</tissue>
    </source>
</reference>
<evidence type="ECO:0000313" key="7">
    <source>
        <dbReference type="Proteomes" id="UP000694844"/>
    </source>
</evidence>
<organism evidence="7 8">
    <name type="scientific">Crassostrea virginica</name>
    <name type="common">Eastern oyster</name>
    <dbReference type="NCBI Taxonomy" id="6565"/>
    <lineage>
        <taxon>Eukaryota</taxon>
        <taxon>Metazoa</taxon>
        <taxon>Spiralia</taxon>
        <taxon>Lophotrochozoa</taxon>
        <taxon>Mollusca</taxon>
        <taxon>Bivalvia</taxon>
        <taxon>Autobranchia</taxon>
        <taxon>Pteriomorphia</taxon>
        <taxon>Ostreida</taxon>
        <taxon>Ostreoidea</taxon>
        <taxon>Ostreidae</taxon>
        <taxon>Crassostrea</taxon>
    </lineage>
</organism>
<feature type="transmembrane region" description="Helical" evidence="5">
    <location>
        <begin position="66"/>
        <end position="86"/>
    </location>
</feature>
<comment type="subcellular location">
    <subcellularLocation>
        <location evidence="1">Membrane</location>
    </subcellularLocation>
</comment>
<protein>
    <submittedName>
        <fullName evidence="8">Uncharacterized protein LOC111114436</fullName>
    </submittedName>
</protein>
<dbReference type="GeneID" id="111114436"/>
<feature type="transmembrane region" description="Helical" evidence="5">
    <location>
        <begin position="235"/>
        <end position="258"/>
    </location>
</feature>
<evidence type="ECO:0000256" key="5">
    <source>
        <dbReference type="SAM" id="Phobius"/>
    </source>
</evidence>
<dbReference type="Proteomes" id="UP000694844">
    <property type="component" value="Chromosome 9"/>
</dbReference>
<evidence type="ECO:0000256" key="3">
    <source>
        <dbReference type="ARBA" id="ARBA00022989"/>
    </source>
</evidence>
<dbReference type="GO" id="GO:0016020">
    <property type="term" value="C:membrane"/>
    <property type="evidence" value="ECO:0007669"/>
    <property type="project" value="UniProtKB-SubCell"/>
</dbReference>
<keyword evidence="3 5" id="KW-1133">Transmembrane helix</keyword>
<keyword evidence="4 5" id="KW-0472">Membrane</keyword>
<gene>
    <name evidence="8" type="primary">LOC111114436</name>
</gene>
<evidence type="ECO:0000256" key="4">
    <source>
        <dbReference type="ARBA" id="ARBA00023136"/>
    </source>
</evidence>
<name>A0A8B8C009_CRAVI</name>